<reference evidence="1 2" key="1">
    <citation type="submission" date="2024-04" db="EMBL/GenBank/DDBJ databases">
        <authorList>
            <person name="Wu Y.S."/>
            <person name="Zhang L."/>
        </authorList>
    </citation>
    <scope>NUCLEOTIDE SEQUENCE [LARGE SCALE GENOMIC DNA]</scope>
    <source>
        <strain evidence="1 2">KG-01</strain>
    </source>
</reference>
<dbReference type="Proteomes" id="UP001398420">
    <property type="component" value="Unassembled WGS sequence"/>
</dbReference>
<name>A0ABU9LJF6_9BACL</name>
<organism evidence="1 2">
    <name type="scientific">Kurthia gibsonii</name>
    <dbReference type="NCBI Taxonomy" id="33946"/>
    <lineage>
        <taxon>Bacteria</taxon>
        <taxon>Bacillati</taxon>
        <taxon>Bacillota</taxon>
        <taxon>Bacilli</taxon>
        <taxon>Bacillales</taxon>
        <taxon>Caryophanaceae</taxon>
        <taxon>Kurthia</taxon>
    </lineage>
</organism>
<evidence type="ECO:0000313" key="2">
    <source>
        <dbReference type="Proteomes" id="UP001398420"/>
    </source>
</evidence>
<dbReference type="RefSeq" id="WP_087680504.1">
    <property type="nucleotide sequence ID" value="NZ_JBBCRB010000001.1"/>
</dbReference>
<accession>A0ABU9LJF6</accession>
<dbReference type="EMBL" id="JBCEWA010000004">
    <property type="protein sequence ID" value="MEL5988160.1"/>
    <property type="molecule type" value="Genomic_DNA"/>
</dbReference>
<sequence>MSHQQSVIERIEIPTHISNLQQIIEREIVPKERMLKMYKTETVEEIKTIVTTYSTKIDAMKDILYFPNGHELTESYHLEQLFYTKKHQIVFFDQALVKFPSYYIVHLERRVIYHVCLAEFSRLIQMDAWISI</sequence>
<comment type="caution">
    <text evidence="1">The sequence shown here is derived from an EMBL/GenBank/DDBJ whole genome shotgun (WGS) entry which is preliminary data.</text>
</comment>
<gene>
    <name evidence="1" type="ORF">AAF454_06980</name>
</gene>
<proteinExistence type="predicted"/>
<protein>
    <submittedName>
        <fullName evidence="1">Uncharacterized protein</fullName>
    </submittedName>
</protein>
<keyword evidence="2" id="KW-1185">Reference proteome</keyword>
<evidence type="ECO:0000313" key="1">
    <source>
        <dbReference type="EMBL" id="MEL5988160.1"/>
    </source>
</evidence>